<dbReference type="EMBL" id="BMHY01000013">
    <property type="protein sequence ID" value="GGG84465.1"/>
    <property type="molecule type" value="Genomic_DNA"/>
</dbReference>
<dbReference type="PANTHER" id="PTHR37166">
    <property type="entry name" value="PROTEIN FLAG"/>
    <property type="match status" value="1"/>
</dbReference>
<sequence>MNISSVNNSAGYPSDKIINSGPVKEQNGTNDSITANPDNTVNNAINAPVYDKEQAIRNVDRILKAIHKPETTIERSIHEETNHVVYKVMNKETGKLIREIPEEKLLDMAAKLMELNGLMIDEKI</sequence>
<organism evidence="2 3">
    <name type="scientific">Paenibacillus radicis</name>
    <name type="common">ex Gao et al. 2016</name>
    <dbReference type="NCBI Taxonomy" id="1737354"/>
    <lineage>
        <taxon>Bacteria</taxon>
        <taxon>Bacillati</taxon>
        <taxon>Bacillota</taxon>
        <taxon>Bacilli</taxon>
        <taxon>Bacillales</taxon>
        <taxon>Paenibacillaceae</taxon>
        <taxon>Paenibacillus</taxon>
    </lineage>
</organism>
<keyword evidence="3" id="KW-1185">Reference proteome</keyword>
<feature type="compositionally biased region" description="Polar residues" evidence="1">
    <location>
        <begin position="1"/>
        <end position="11"/>
    </location>
</feature>
<dbReference type="Proteomes" id="UP000600247">
    <property type="component" value="Unassembled WGS sequence"/>
</dbReference>
<dbReference type="Pfam" id="PF03646">
    <property type="entry name" value="FlaG"/>
    <property type="match status" value="1"/>
</dbReference>
<reference evidence="2 3" key="1">
    <citation type="journal article" date="2014" name="Int. J. Syst. Evol. Microbiol.">
        <title>Complete genome sequence of Corynebacterium casei LMG S-19264T (=DSM 44701T), isolated from a smear-ripened cheese.</title>
        <authorList>
            <consortium name="US DOE Joint Genome Institute (JGI-PGF)"/>
            <person name="Walter F."/>
            <person name="Albersmeier A."/>
            <person name="Kalinowski J."/>
            <person name="Ruckert C."/>
        </authorList>
    </citation>
    <scope>NUCLEOTIDE SEQUENCE [LARGE SCALE GENOMIC DNA]</scope>
    <source>
        <strain evidence="2 3">CGMCC 1.15286</strain>
    </source>
</reference>
<dbReference type="InterPro" id="IPR005186">
    <property type="entry name" value="FlaG"/>
</dbReference>
<dbReference type="InterPro" id="IPR035924">
    <property type="entry name" value="FlaG-like_sf"/>
</dbReference>
<dbReference type="RefSeq" id="WP_188892216.1">
    <property type="nucleotide sequence ID" value="NZ_BMHY01000013.1"/>
</dbReference>
<evidence type="ECO:0000256" key="1">
    <source>
        <dbReference type="SAM" id="MobiDB-lite"/>
    </source>
</evidence>
<evidence type="ECO:0000313" key="2">
    <source>
        <dbReference type="EMBL" id="GGG84465.1"/>
    </source>
</evidence>
<accession>A0A917HMQ5</accession>
<feature type="compositionally biased region" description="Polar residues" evidence="1">
    <location>
        <begin position="26"/>
        <end position="40"/>
    </location>
</feature>
<dbReference type="SUPFAM" id="SSF160214">
    <property type="entry name" value="FlaG-like"/>
    <property type="match status" value="1"/>
</dbReference>
<dbReference type="AlphaFoldDB" id="A0A917HMQ5"/>
<protein>
    <recommendedName>
        <fullName evidence="4">Flagellar protein FlaG</fullName>
    </recommendedName>
</protein>
<name>A0A917HMQ5_9BACL</name>
<proteinExistence type="predicted"/>
<feature type="region of interest" description="Disordered" evidence="1">
    <location>
        <begin position="1"/>
        <end position="40"/>
    </location>
</feature>
<dbReference type="PANTHER" id="PTHR37166:SF1">
    <property type="entry name" value="PROTEIN FLAG"/>
    <property type="match status" value="1"/>
</dbReference>
<gene>
    <name evidence="2" type="ORF">GCM10010918_47890</name>
</gene>
<evidence type="ECO:0008006" key="4">
    <source>
        <dbReference type="Google" id="ProtNLM"/>
    </source>
</evidence>
<comment type="caution">
    <text evidence="2">The sequence shown here is derived from an EMBL/GenBank/DDBJ whole genome shotgun (WGS) entry which is preliminary data.</text>
</comment>
<evidence type="ECO:0000313" key="3">
    <source>
        <dbReference type="Proteomes" id="UP000600247"/>
    </source>
</evidence>
<dbReference type="Gene3D" id="3.30.160.170">
    <property type="entry name" value="FlaG-like"/>
    <property type="match status" value="1"/>
</dbReference>